<accession>A0AAX0RQP5</accession>
<reference evidence="1 2" key="1">
    <citation type="submission" date="2017-09" db="EMBL/GenBank/DDBJ databases">
        <title>Large-scale bioinformatics analysis of Bacillus genomes uncovers conserved roles of natural products in bacterial physiology.</title>
        <authorList>
            <consortium name="Agbiome Team Llc"/>
            <person name="Bleich R.M."/>
            <person name="Kirk G.J."/>
            <person name="Santa Maria K.C."/>
            <person name="Allen S.E."/>
            <person name="Farag S."/>
            <person name="Shank E.A."/>
            <person name="Bowers A."/>
        </authorList>
    </citation>
    <scope>NUCLEOTIDE SEQUENCE [LARGE SCALE GENOMIC DNA]</scope>
    <source>
        <strain evidence="1 2">AFS003229</strain>
    </source>
</reference>
<dbReference type="Proteomes" id="UP000220106">
    <property type="component" value="Unassembled WGS sequence"/>
</dbReference>
<name>A0AAX0RQP5_9BACI</name>
<comment type="caution">
    <text evidence="1">The sequence shown here is derived from an EMBL/GenBank/DDBJ whole genome shotgun (WGS) entry which is preliminary data.</text>
</comment>
<evidence type="ECO:0000313" key="1">
    <source>
        <dbReference type="EMBL" id="PEJ27700.1"/>
    </source>
</evidence>
<dbReference type="EMBL" id="NUEQ01000096">
    <property type="protein sequence ID" value="PEJ27700.1"/>
    <property type="molecule type" value="Genomic_DNA"/>
</dbReference>
<dbReference type="AlphaFoldDB" id="A0AAX0RQP5"/>
<dbReference type="InterPro" id="IPR054224">
    <property type="entry name" value="DUF6944"/>
</dbReference>
<sequence>MGLTDEFEDNNPSCRAENLIGGLLQGIGNSMLALGGVYQLEKINNKDAQKNWGNRKLDSSNRFGVVFNWTN</sequence>
<dbReference type="Pfam" id="PF22116">
    <property type="entry name" value="DUF6944"/>
    <property type="match status" value="1"/>
</dbReference>
<proteinExistence type="predicted"/>
<protein>
    <submittedName>
        <fullName evidence="1">Uncharacterized protein</fullName>
    </submittedName>
</protein>
<gene>
    <name evidence="1" type="ORF">CN689_23205</name>
</gene>
<evidence type="ECO:0000313" key="2">
    <source>
        <dbReference type="Proteomes" id="UP000220106"/>
    </source>
</evidence>
<organism evidence="1 2">
    <name type="scientific">Peribacillus butanolivorans</name>
    <dbReference type="NCBI Taxonomy" id="421767"/>
    <lineage>
        <taxon>Bacteria</taxon>
        <taxon>Bacillati</taxon>
        <taxon>Bacillota</taxon>
        <taxon>Bacilli</taxon>
        <taxon>Bacillales</taxon>
        <taxon>Bacillaceae</taxon>
        <taxon>Peribacillus</taxon>
    </lineage>
</organism>